<accession>A0A8H8QYU3</accession>
<comment type="caution">
    <text evidence="2">The sequence shown here is derived from an EMBL/GenBank/DDBJ whole genome shotgun (WGS) entry which is preliminary data.</text>
</comment>
<dbReference type="OrthoDB" id="5308060at2759"/>
<dbReference type="RefSeq" id="XP_031004026.1">
    <property type="nucleotide sequence ID" value="XM_031151434.1"/>
</dbReference>
<protein>
    <submittedName>
        <fullName evidence="2">UPF0744 protein</fullName>
    </submittedName>
</protein>
<dbReference type="Pfam" id="PF08643">
    <property type="entry name" value="DUF1776"/>
    <property type="match status" value="1"/>
</dbReference>
<dbReference type="SUPFAM" id="SSF51735">
    <property type="entry name" value="NAD(P)-binding Rossmann-fold domains"/>
    <property type="match status" value="1"/>
</dbReference>
<feature type="compositionally biased region" description="Pro residues" evidence="1">
    <location>
        <begin position="54"/>
        <end position="64"/>
    </location>
</feature>
<gene>
    <name evidence="2" type="primary">SPBC106.03</name>
    <name evidence="2" type="ORF">LHYA1_G006496</name>
</gene>
<dbReference type="GeneID" id="41986694"/>
<dbReference type="PANTHER" id="PTHR43313">
    <property type="entry name" value="SHORT-CHAIN DEHYDROGENASE/REDUCTASE FAMILY 9C"/>
    <property type="match status" value="1"/>
</dbReference>
<dbReference type="Proteomes" id="UP000431533">
    <property type="component" value="Unassembled WGS sequence"/>
</dbReference>
<keyword evidence="3" id="KW-1185">Reference proteome</keyword>
<name>A0A8H8QYU3_9HELO</name>
<evidence type="ECO:0000313" key="3">
    <source>
        <dbReference type="Proteomes" id="UP000431533"/>
    </source>
</evidence>
<evidence type="ECO:0000256" key="1">
    <source>
        <dbReference type="SAM" id="MobiDB-lite"/>
    </source>
</evidence>
<evidence type="ECO:0000313" key="2">
    <source>
        <dbReference type="EMBL" id="TVY25238.1"/>
    </source>
</evidence>
<dbReference type="InterPro" id="IPR036291">
    <property type="entry name" value="NAD(P)-bd_dom_sf"/>
</dbReference>
<dbReference type="InterPro" id="IPR013952">
    <property type="entry name" value="DUF1776_fun"/>
</dbReference>
<proteinExistence type="predicted"/>
<organism evidence="2 3">
    <name type="scientific">Lachnellula hyalina</name>
    <dbReference type="NCBI Taxonomy" id="1316788"/>
    <lineage>
        <taxon>Eukaryota</taxon>
        <taxon>Fungi</taxon>
        <taxon>Dikarya</taxon>
        <taxon>Ascomycota</taxon>
        <taxon>Pezizomycotina</taxon>
        <taxon>Leotiomycetes</taxon>
        <taxon>Helotiales</taxon>
        <taxon>Lachnaceae</taxon>
        <taxon>Lachnellula</taxon>
    </lineage>
</organism>
<dbReference type="EMBL" id="QGMH01000102">
    <property type="protein sequence ID" value="TVY25238.1"/>
    <property type="molecule type" value="Genomic_DNA"/>
</dbReference>
<dbReference type="Gene3D" id="3.40.50.720">
    <property type="entry name" value="NAD(P)-binding Rossmann-like Domain"/>
    <property type="match status" value="1"/>
</dbReference>
<sequence>MSSDDQAFLDVLSSVPNDIKRYSSNVADYVDQQLNHVSNAIRELAASLPDPTRSKPPPPPPKPLLAPASTLSSIQSWVLRNRLLTTVLVIVAGGATYYVIKGSTSRRKKRRAKRAGTGARLEVVVLAGSPSEPMTRSIALDLERRGFIVYIVCNTIEEEVLVQNESRPDIKPLMIDIVDTQRAKQAIERFTNYLQHPHTPVPGTRPHHLTFRSLLLIPSNTYPSAPIAALFPATLSDLLNTRLLTPILTLQTFLPLLQSLPLSHPHHTSTSTSTSTSSLAATKPSVLVLTPNIIPSLNPAFHLPESSITAALTSFTQTLGAELSPLSIPVTHLQLGTFDFSSFAPHAHSRHATSPLAQTLSWDDAARAAYAQDFTNAGSAGLGRSGKGSSLRVLNDAVFDAMVSGSGGVRRVGMGSSLYGFVGTWVPRGLVGWMTSVRGRGTGVRESGAGIVRKVIEEKGKGLEESEYISVHNEEGQYVGGDKGVDEVSNE</sequence>
<dbReference type="AlphaFoldDB" id="A0A8H8QYU3"/>
<dbReference type="PANTHER" id="PTHR43313:SF1">
    <property type="entry name" value="3BETA-HYDROXYSTEROID DEHYDROGENASE DHS-16"/>
    <property type="match status" value="1"/>
</dbReference>
<feature type="region of interest" description="Disordered" evidence="1">
    <location>
        <begin position="47"/>
        <end position="66"/>
    </location>
</feature>
<reference evidence="2 3" key="1">
    <citation type="submission" date="2018-05" db="EMBL/GenBank/DDBJ databases">
        <title>Genome sequencing and assembly of the regulated plant pathogen Lachnellula willkommii and related sister species for the development of diagnostic species identification markers.</title>
        <authorList>
            <person name="Giroux E."/>
            <person name="Bilodeau G."/>
        </authorList>
    </citation>
    <scope>NUCLEOTIDE SEQUENCE [LARGE SCALE GENOMIC DNA]</scope>
    <source>
        <strain evidence="2 3">CBS 185.66</strain>
    </source>
</reference>